<keyword evidence="1" id="KW-0812">Transmembrane</keyword>
<feature type="transmembrane region" description="Helical" evidence="1">
    <location>
        <begin position="74"/>
        <end position="93"/>
    </location>
</feature>
<keyword evidence="1" id="KW-0472">Membrane</keyword>
<name>A0A1I1L7W7_9FLAO</name>
<dbReference type="RefSeq" id="WP_175487054.1">
    <property type="nucleotide sequence ID" value="NZ_FOKV01000007.1"/>
</dbReference>
<dbReference type="PIRSF" id="PIRSF018266">
    <property type="entry name" value="FecR"/>
    <property type="match status" value="1"/>
</dbReference>
<proteinExistence type="predicted"/>
<reference evidence="5" key="1">
    <citation type="submission" date="2016-10" db="EMBL/GenBank/DDBJ databases">
        <authorList>
            <person name="Varghese N."/>
            <person name="Submissions S."/>
        </authorList>
    </citation>
    <scope>NUCLEOTIDE SEQUENCE [LARGE SCALE GENOMIC DNA]</scope>
    <source>
        <strain evidence="5">DSM 24499</strain>
    </source>
</reference>
<dbReference type="Proteomes" id="UP000199438">
    <property type="component" value="Unassembled WGS sequence"/>
</dbReference>
<protein>
    <submittedName>
        <fullName evidence="4">FecR family protein</fullName>
    </submittedName>
</protein>
<sequence>MTKVEFFDLLQKFEKGTCSASEVKLLKRYCEKVQIKQESLWQLSNKEEVKLRLFTRILSTIEVQKPKKQSSYKISYWSIAAVFVMLLGSAVLLKQFFGDRENSAFNENQITLELPNGELKVIEKRDGDYAVTSNGSVHGINNNQTLIYNNSETSKVIEYHTLNVPYGKTFKLQLADGSKVHLNSGSSINYPSQFIEGKNREVTLTGEAFFEVAHDSLHPFFVNADHLQISVLGTKFNVQSYIEDETTDVVLVEGAVALAPNEISDNRDQFILSPGEMGSIKKSNSRIVITETTPDIYTSWMEGKLIFRDISFNSMIKKLERHYDKTIINNNKVLAREKFSASFGKIEVTKLFESLKKYHGIDYTASGDTIYIN</sequence>
<dbReference type="PANTHER" id="PTHR30273:SF2">
    <property type="entry name" value="PROTEIN FECR"/>
    <property type="match status" value="1"/>
</dbReference>
<dbReference type="InterPro" id="IPR032508">
    <property type="entry name" value="FecR_C"/>
</dbReference>
<dbReference type="STRING" id="1334022.SAMN04487907_10793"/>
<evidence type="ECO:0000259" key="2">
    <source>
        <dbReference type="Pfam" id="PF04773"/>
    </source>
</evidence>
<feature type="domain" description="Protein FecR C-terminal" evidence="3">
    <location>
        <begin position="304"/>
        <end position="372"/>
    </location>
</feature>
<dbReference type="PANTHER" id="PTHR30273">
    <property type="entry name" value="PERIPLASMIC SIGNAL SENSOR AND SIGMA FACTOR ACTIVATOR FECR-RELATED"/>
    <property type="match status" value="1"/>
</dbReference>
<accession>A0A1I1L7W7</accession>
<keyword evidence="1" id="KW-1133">Transmembrane helix</keyword>
<dbReference type="GO" id="GO:0016989">
    <property type="term" value="F:sigma factor antagonist activity"/>
    <property type="evidence" value="ECO:0007669"/>
    <property type="project" value="TreeGrafter"/>
</dbReference>
<keyword evidence="5" id="KW-1185">Reference proteome</keyword>
<evidence type="ECO:0000259" key="3">
    <source>
        <dbReference type="Pfam" id="PF16344"/>
    </source>
</evidence>
<evidence type="ECO:0000313" key="5">
    <source>
        <dbReference type="Proteomes" id="UP000199438"/>
    </source>
</evidence>
<dbReference type="Gene3D" id="3.55.50.30">
    <property type="match status" value="1"/>
</dbReference>
<dbReference type="InterPro" id="IPR012373">
    <property type="entry name" value="Ferrdict_sens_TM"/>
</dbReference>
<dbReference type="InterPro" id="IPR006860">
    <property type="entry name" value="FecR"/>
</dbReference>
<evidence type="ECO:0000313" key="4">
    <source>
        <dbReference type="EMBL" id="SFC69096.1"/>
    </source>
</evidence>
<gene>
    <name evidence="4" type="ORF">SAMN04487907_10793</name>
</gene>
<feature type="domain" description="FecR protein" evidence="2">
    <location>
        <begin position="163"/>
        <end position="256"/>
    </location>
</feature>
<dbReference type="EMBL" id="FOKV01000007">
    <property type="protein sequence ID" value="SFC69096.1"/>
    <property type="molecule type" value="Genomic_DNA"/>
</dbReference>
<organism evidence="4 5">
    <name type="scientific">Zunongwangia mangrovi</name>
    <dbReference type="NCBI Taxonomy" id="1334022"/>
    <lineage>
        <taxon>Bacteria</taxon>
        <taxon>Pseudomonadati</taxon>
        <taxon>Bacteroidota</taxon>
        <taxon>Flavobacteriia</taxon>
        <taxon>Flavobacteriales</taxon>
        <taxon>Flavobacteriaceae</taxon>
        <taxon>Zunongwangia</taxon>
    </lineage>
</organism>
<dbReference type="Pfam" id="PF04773">
    <property type="entry name" value="FecR"/>
    <property type="match status" value="1"/>
</dbReference>
<dbReference type="Pfam" id="PF16344">
    <property type="entry name" value="FecR_C"/>
    <property type="match status" value="1"/>
</dbReference>
<dbReference type="Gene3D" id="2.60.120.1440">
    <property type="match status" value="1"/>
</dbReference>
<dbReference type="AlphaFoldDB" id="A0A1I1L7W7"/>
<evidence type="ECO:0000256" key="1">
    <source>
        <dbReference type="SAM" id="Phobius"/>
    </source>
</evidence>